<accession>A0A0A9FX18</accession>
<dbReference type="EMBL" id="GBRH01180511">
    <property type="protein sequence ID" value="JAE17385.1"/>
    <property type="molecule type" value="Transcribed_RNA"/>
</dbReference>
<name>A0A0A9FX18_ARUDO</name>
<organism evidence="1">
    <name type="scientific">Arundo donax</name>
    <name type="common">Giant reed</name>
    <name type="synonym">Donax arundinaceus</name>
    <dbReference type="NCBI Taxonomy" id="35708"/>
    <lineage>
        <taxon>Eukaryota</taxon>
        <taxon>Viridiplantae</taxon>
        <taxon>Streptophyta</taxon>
        <taxon>Embryophyta</taxon>
        <taxon>Tracheophyta</taxon>
        <taxon>Spermatophyta</taxon>
        <taxon>Magnoliopsida</taxon>
        <taxon>Liliopsida</taxon>
        <taxon>Poales</taxon>
        <taxon>Poaceae</taxon>
        <taxon>PACMAD clade</taxon>
        <taxon>Arundinoideae</taxon>
        <taxon>Arundineae</taxon>
        <taxon>Arundo</taxon>
    </lineage>
</organism>
<sequence length="25" mass="2886">MRVANLNRDLGYHHLIHNQNSAQAL</sequence>
<reference evidence="1" key="2">
    <citation type="journal article" date="2015" name="Data Brief">
        <title>Shoot transcriptome of the giant reed, Arundo donax.</title>
        <authorList>
            <person name="Barrero R.A."/>
            <person name="Guerrero F.D."/>
            <person name="Moolhuijzen P."/>
            <person name="Goolsby J.A."/>
            <person name="Tidwell J."/>
            <person name="Bellgard S.E."/>
            <person name="Bellgard M.I."/>
        </authorList>
    </citation>
    <scope>NUCLEOTIDE SEQUENCE</scope>
    <source>
        <tissue evidence="1">Shoot tissue taken approximately 20 cm above the soil surface</tissue>
    </source>
</reference>
<protein>
    <submittedName>
        <fullName evidence="1">Uncharacterized protein</fullName>
    </submittedName>
</protein>
<reference evidence="1" key="1">
    <citation type="submission" date="2014-09" db="EMBL/GenBank/DDBJ databases">
        <authorList>
            <person name="Magalhaes I.L.F."/>
            <person name="Oliveira U."/>
            <person name="Santos F.R."/>
            <person name="Vidigal T.H.D.A."/>
            <person name="Brescovit A.D."/>
            <person name="Santos A.J."/>
        </authorList>
    </citation>
    <scope>NUCLEOTIDE SEQUENCE</scope>
    <source>
        <tissue evidence="1">Shoot tissue taken approximately 20 cm above the soil surface</tissue>
    </source>
</reference>
<dbReference type="AlphaFoldDB" id="A0A0A9FX18"/>
<evidence type="ECO:0000313" key="1">
    <source>
        <dbReference type="EMBL" id="JAE17385.1"/>
    </source>
</evidence>
<proteinExistence type="predicted"/>